<dbReference type="InterPro" id="IPR024072">
    <property type="entry name" value="DHFR-like_dom_sf"/>
</dbReference>
<evidence type="ECO:0000256" key="7">
    <source>
        <dbReference type="SAM" id="MobiDB-lite"/>
    </source>
</evidence>
<dbReference type="PROSITE" id="PS00075">
    <property type="entry name" value="DHFR_1"/>
    <property type="match status" value="1"/>
</dbReference>
<evidence type="ECO:0000313" key="10">
    <source>
        <dbReference type="Proteomes" id="UP001166304"/>
    </source>
</evidence>
<dbReference type="GO" id="GO:0050661">
    <property type="term" value="F:NADP binding"/>
    <property type="evidence" value="ECO:0007669"/>
    <property type="project" value="InterPro"/>
</dbReference>
<dbReference type="Gene3D" id="3.40.430.10">
    <property type="entry name" value="Dihydrofolate Reductase, subunit A"/>
    <property type="match status" value="1"/>
</dbReference>
<dbReference type="InterPro" id="IPR017925">
    <property type="entry name" value="DHFR_CS"/>
</dbReference>
<keyword evidence="3" id="KW-0554">One-carbon metabolism</keyword>
<gene>
    <name evidence="9" type="ORF">KTS37_15105</name>
</gene>
<dbReference type="GO" id="GO:0004146">
    <property type="term" value="F:dihydrofolate reductase activity"/>
    <property type="evidence" value="ECO:0007669"/>
    <property type="project" value="UniProtKB-EC"/>
</dbReference>
<dbReference type="AlphaFoldDB" id="A0AA41G2S9"/>
<dbReference type="CDD" id="cd00209">
    <property type="entry name" value="DHFR"/>
    <property type="match status" value="1"/>
</dbReference>
<dbReference type="Pfam" id="PF00186">
    <property type="entry name" value="DHFR_1"/>
    <property type="match status" value="2"/>
</dbReference>
<dbReference type="EC" id="1.5.1.3" evidence="2"/>
<organism evidence="9 10">
    <name type="scientific">Haloarcula salina</name>
    <dbReference type="NCBI Taxonomy" id="1429914"/>
    <lineage>
        <taxon>Archaea</taxon>
        <taxon>Methanobacteriati</taxon>
        <taxon>Methanobacteriota</taxon>
        <taxon>Stenosarchaea group</taxon>
        <taxon>Halobacteria</taxon>
        <taxon>Halobacteriales</taxon>
        <taxon>Haloarculaceae</taxon>
        <taxon>Haloarcula</taxon>
    </lineage>
</organism>
<dbReference type="RefSeq" id="WP_162413867.1">
    <property type="nucleotide sequence ID" value="NZ_JAHQXE010000005.1"/>
</dbReference>
<dbReference type="Proteomes" id="UP001166304">
    <property type="component" value="Unassembled WGS sequence"/>
</dbReference>
<evidence type="ECO:0000256" key="1">
    <source>
        <dbReference type="ARBA" id="ARBA00004903"/>
    </source>
</evidence>
<comment type="similarity">
    <text evidence="6">Belongs to the dihydrofolate reductase family.</text>
</comment>
<protein>
    <recommendedName>
        <fullName evidence="2">dihydrofolate reductase</fullName>
        <ecNumber evidence="2">1.5.1.3</ecNumber>
    </recommendedName>
</protein>
<dbReference type="PANTHER" id="PTHR48069:SF3">
    <property type="entry name" value="DIHYDROFOLATE REDUCTASE"/>
    <property type="match status" value="1"/>
</dbReference>
<reference evidence="9" key="1">
    <citation type="submission" date="2021-06" db="EMBL/GenBank/DDBJ databases">
        <title>New haloarchaea isolates fom saline soil.</title>
        <authorList>
            <person name="Duran-Viseras A."/>
            <person name="Sanchez-Porro C.S."/>
            <person name="Ventosa A."/>
        </authorList>
    </citation>
    <scope>NUCLEOTIDE SEQUENCE</scope>
    <source>
        <strain evidence="9">JCM 18369</strain>
    </source>
</reference>
<name>A0AA41G2S9_9EURY</name>
<proteinExistence type="inferred from homology"/>
<dbReference type="EMBL" id="JAHQXE010000005">
    <property type="protein sequence ID" value="MBV0903120.1"/>
    <property type="molecule type" value="Genomic_DNA"/>
</dbReference>
<dbReference type="GO" id="GO:0046452">
    <property type="term" value="P:dihydrofolate metabolic process"/>
    <property type="evidence" value="ECO:0007669"/>
    <property type="project" value="TreeGrafter"/>
</dbReference>
<keyword evidence="10" id="KW-1185">Reference proteome</keyword>
<feature type="compositionally biased region" description="Basic and acidic residues" evidence="7">
    <location>
        <begin position="104"/>
        <end position="116"/>
    </location>
</feature>
<feature type="region of interest" description="Disordered" evidence="7">
    <location>
        <begin position="95"/>
        <end position="118"/>
    </location>
</feature>
<evidence type="ECO:0000256" key="4">
    <source>
        <dbReference type="ARBA" id="ARBA00022857"/>
    </source>
</evidence>
<evidence type="ECO:0000313" key="9">
    <source>
        <dbReference type="EMBL" id="MBV0903120.1"/>
    </source>
</evidence>
<dbReference type="GO" id="GO:0046654">
    <property type="term" value="P:tetrahydrofolate biosynthetic process"/>
    <property type="evidence" value="ECO:0007669"/>
    <property type="project" value="InterPro"/>
</dbReference>
<dbReference type="PANTHER" id="PTHR48069">
    <property type="entry name" value="DIHYDROFOLATE REDUCTASE"/>
    <property type="match status" value="1"/>
</dbReference>
<evidence type="ECO:0000256" key="5">
    <source>
        <dbReference type="ARBA" id="ARBA00023002"/>
    </source>
</evidence>
<comment type="pathway">
    <text evidence="1">Cofactor biosynthesis; tetrahydrofolate biosynthesis; 5,6,7,8-tetrahydrofolate from 7,8-dihydrofolate: step 1/1.</text>
</comment>
<comment type="caution">
    <text evidence="9">The sequence shown here is derived from an EMBL/GenBank/DDBJ whole genome shotgun (WGS) entry which is preliminary data.</text>
</comment>
<sequence length="190" mass="21061">MTEADLDIVLHLVVAADENNVIGLDGGVPWHYPEDVRQYKDRIAGHPIILGRRTFDSMKSLEDSYTVVLTSDESLAADAETVEYVTTPRAAVEAASRATASGRRGSDEDAPAERGGDGTPVAYVIGGEAVYDLFLPFAERVFLSRIHERNEGDRYFPDLGDDWTEVDREPYDGFDVIEYVQESPRSFDAL</sequence>
<feature type="domain" description="DHFR" evidence="8">
    <location>
        <begin position="9"/>
        <end position="190"/>
    </location>
</feature>
<dbReference type="InterPro" id="IPR012259">
    <property type="entry name" value="DHFR"/>
</dbReference>
<dbReference type="PROSITE" id="PS51330">
    <property type="entry name" value="DHFR_2"/>
    <property type="match status" value="1"/>
</dbReference>
<evidence type="ECO:0000256" key="6">
    <source>
        <dbReference type="RuleBase" id="RU004474"/>
    </source>
</evidence>
<dbReference type="GO" id="GO:0005829">
    <property type="term" value="C:cytosol"/>
    <property type="evidence" value="ECO:0007669"/>
    <property type="project" value="TreeGrafter"/>
</dbReference>
<dbReference type="PRINTS" id="PR00070">
    <property type="entry name" value="DHFR"/>
</dbReference>
<evidence type="ECO:0000259" key="8">
    <source>
        <dbReference type="PROSITE" id="PS51330"/>
    </source>
</evidence>
<evidence type="ECO:0000256" key="3">
    <source>
        <dbReference type="ARBA" id="ARBA00022563"/>
    </source>
</evidence>
<dbReference type="SUPFAM" id="SSF53597">
    <property type="entry name" value="Dihydrofolate reductase-like"/>
    <property type="match status" value="1"/>
</dbReference>
<keyword evidence="5" id="KW-0560">Oxidoreductase</keyword>
<evidence type="ECO:0000256" key="2">
    <source>
        <dbReference type="ARBA" id="ARBA00012856"/>
    </source>
</evidence>
<dbReference type="PIRSF" id="PIRSF000194">
    <property type="entry name" value="DHFR"/>
    <property type="match status" value="1"/>
</dbReference>
<keyword evidence="4" id="KW-0521">NADP</keyword>
<dbReference type="InterPro" id="IPR001796">
    <property type="entry name" value="DHFR_dom"/>
</dbReference>
<dbReference type="GO" id="GO:0006730">
    <property type="term" value="P:one-carbon metabolic process"/>
    <property type="evidence" value="ECO:0007669"/>
    <property type="project" value="UniProtKB-KW"/>
</dbReference>
<dbReference type="GO" id="GO:0046655">
    <property type="term" value="P:folic acid metabolic process"/>
    <property type="evidence" value="ECO:0007669"/>
    <property type="project" value="TreeGrafter"/>
</dbReference>
<accession>A0AA41G2S9</accession>